<evidence type="ECO:0000256" key="1">
    <source>
        <dbReference type="SAM" id="MobiDB-lite"/>
    </source>
</evidence>
<gene>
    <name evidence="2" type="ORF">TELCIR_06538</name>
</gene>
<feature type="compositionally biased region" description="Acidic residues" evidence="1">
    <location>
        <begin position="172"/>
        <end position="186"/>
    </location>
</feature>
<proteinExistence type="predicted"/>
<sequence length="234" mass="24690">MRDRGRISDQFSAGKQKDTRILETVTQKMELLSRIQRYTQWWTGDSLASDGSQTASKANPDAPARVKRGGVDDGEGARGFDGETKQSDGADSNQVTEKRIGRDSEGVDEESTTTEPEETTQPDDGASRIGGKGTDAADSDQVTQKGIDPDDNDANEQDSTAPGGETTHPDDEGTATDGDSDSDGTDSDQVTHDGGSSDNDEDATTGPVEGTTPPDPDGTLEGEETEPFEEDASL</sequence>
<feature type="compositionally biased region" description="Acidic residues" evidence="1">
    <location>
        <begin position="218"/>
        <end position="234"/>
    </location>
</feature>
<protein>
    <submittedName>
        <fullName evidence="2">Uncharacterized protein</fullName>
    </submittedName>
</protein>
<feature type="region of interest" description="Disordered" evidence="1">
    <location>
        <begin position="45"/>
        <end position="234"/>
    </location>
</feature>
<feature type="compositionally biased region" description="Basic and acidic residues" evidence="1">
    <location>
        <begin position="69"/>
        <end position="88"/>
    </location>
</feature>
<reference evidence="2 3" key="1">
    <citation type="submission" date="2015-09" db="EMBL/GenBank/DDBJ databases">
        <title>Draft genome of the parasitic nematode Teladorsagia circumcincta isolate WARC Sus (inbred).</title>
        <authorList>
            <person name="Mitreva M."/>
        </authorList>
    </citation>
    <scope>NUCLEOTIDE SEQUENCE [LARGE SCALE GENOMIC DNA]</scope>
    <source>
        <strain evidence="2 3">S</strain>
    </source>
</reference>
<keyword evidence="3" id="KW-1185">Reference proteome</keyword>
<evidence type="ECO:0000313" key="2">
    <source>
        <dbReference type="EMBL" id="PIO71563.1"/>
    </source>
</evidence>
<feature type="compositionally biased region" description="Acidic residues" evidence="1">
    <location>
        <begin position="106"/>
        <end position="121"/>
    </location>
</feature>
<name>A0A2G9UN26_TELCI</name>
<dbReference type="AlphaFoldDB" id="A0A2G9UN26"/>
<dbReference type="Proteomes" id="UP000230423">
    <property type="component" value="Unassembled WGS sequence"/>
</dbReference>
<evidence type="ECO:0000313" key="3">
    <source>
        <dbReference type="Proteomes" id="UP000230423"/>
    </source>
</evidence>
<dbReference type="EMBL" id="KZ345914">
    <property type="protein sequence ID" value="PIO71563.1"/>
    <property type="molecule type" value="Genomic_DNA"/>
</dbReference>
<accession>A0A2G9UN26</accession>
<feature type="compositionally biased region" description="Basic and acidic residues" evidence="1">
    <location>
        <begin position="96"/>
        <end position="105"/>
    </location>
</feature>
<organism evidence="2 3">
    <name type="scientific">Teladorsagia circumcincta</name>
    <name type="common">Brown stomach worm</name>
    <name type="synonym">Ostertagia circumcincta</name>
    <dbReference type="NCBI Taxonomy" id="45464"/>
    <lineage>
        <taxon>Eukaryota</taxon>
        <taxon>Metazoa</taxon>
        <taxon>Ecdysozoa</taxon>
        <taxon>Nematoda</taxon>
        <taxon>Chromadorea</taxon>
        <taxon>Rhabditida</taxon>
        <taxon>Rhabditina</taxon>
        <taxon>Rhabditomorpha</taxon>
        <taxon>Strongyloidea</taxon>
        <taxon>Trichostrongylidae</taxon>
        <taxon>Teladorsagia</taxon>
    </lineage>
</organism>